<keyword evidence="2" id="KW-0732">Signal</keyword>
<evidence type="ECO:0000313" key="4">
    <source>
        <dbReference type="Proteomes" id="UP000770015"/>
    </source>
</evidence>
<feature type="chain" id="PRO_5040112051" description="Secreted protein" evidence="2">
    <location>
        <begin position="25"/>
        <end position="98"/>
    </location>
</feature>
<feature type="compositionally biased region" description="Basic and acidic residues" evidence="1">
    <location>
        <begin position="72"/>
        <end position="81"/>
    </location>
</feature>
<evidence type="ECO:0000256" key="1">
    <source>
        <dbReference type="SAM" id="MobiDB-lite"/>
    </source>
</evidence>
<feature type="signal peptide" evidence="2">
    <location>
        <begin position="1"/>
        <end position="24"/>
    </location>
</feature>
<protein>
    <recommendedName>
        <fullName evidence="5">Secreted protein</fullName>
    </recommendedName>
</protein>
<evidence type="ECO:0000256" key="2">
    <source>
        <dbReference type="SAM" id="SignalP"/>
    </source>
</evidence>
<reference evidence="3" key="1">
    <citation type="journal article" date="2021" name="Nat. Commun.">
        <title>Genetic determinants of endophytism in the Arabidopsis root mycobiome.</title>
        <authorList>
            <person name="Mesny F."/>
            <person name="Miyauchi S."/>
            <person name="Thiergart T."/>
            <person name="Pickel B."/>
            <person name="Atanasova L."/>
            <person name="Karlsson M."/>
            <person name="Huettel B."/>
            <person name="Barry K.W."/>
            <person name="Haridas S."/>
            <person name="Chen C."/>
            <person name="Bauer D."/>
            <person name="Andreopoulos W."/>
            <person name="Pangilinan J."/>
            <person name="LaButti K."/>
            <person name="Riley R."/>
            <person name="Lipzen A."/>
            <person name="Clum A."/>
            <person name="Drula E."/>
            <person name="Henrissat B."/>
            <person name="Kohler A."/>
            <person name="Grigoriev I.V."/>
            <person name="Martin F.M."/>
            <person name="Hacquard S."/>
        </authorList>
    </citation>
    <scope>NUCLEOTIDE SEQUENCE</scope>
    <source>
        <strain evidence="3">MPI-SDFR-AT-0117</strain>
    </source>
</reference>
<feature type="region of interest" description="Disordered" evidence="1">
    <location>
        <begin position="72"/>
        <end position="98"/>
    </location>
</feature>
<accession>A0A9P8VLU6</accession>
<keyword evidence="4" id="KW-1185">Reference proteome</keyword>
<evidence type="ECO:0008006" key="5">
    <source>
        <dbReference type="Google" id="ProtNLM"/>
    </source>
</evidence>
<gene>
    <name evidence="3" type="ORF">F5X68DRAFT_49361</name>
</gene>
<dbReference type="AlphaFoldDB" id="A0A9P8VLU6"/>
<organism evidence="3 4">
    <name type="scientific">Plectosphaerella plurivora</name>
    <dbReference type="NCBI Taxonomy" id="936078"/>
    <lineage>
        <taxon>Eukaryota</taxon>
        <taxon>Fungi</taxon>
        <taxon>Dikarya</taxon>
        <taxon>Ascomycota</taxon>
        <taxon>Pezizomycotina</taxon>
        <taxon>Sordariomycetes</taxon>
        <taxon>Hypocreomycetidae</taxon>
        <taxon>Glomerellales</taxon>
        <taxon>Plectosphaerellaceae</taxon>
        <taxon>Plectosphaerella</taxon>
    </lineage>
</organism>
<evidence type="ECO:0000313" key="3">
    <source>
        <dbReference type="EMBL" id="KAH6694159.1"/>
    </source>
</evidence>
<proteinExistence type="predicted"/>
<name>A0A9P8VLU6_9PEZI</name>
<sequence>MMATVTHKKAWSFFFFSLASEVGAHNQLRAGLFEVATRGGGFPGGCCSGRGSKQVEKVGGSMMSLAGKIDRGTRTRAKEGRVQAAGKSASWQERRKAR</sequence>
<dbReference type="Proteomes" id="UP000770015">
    <property type="component" value="Unassembled WGS sequence"/>
</dbReference>
<comment type="caution">
    <text evidence="3">The sequence shown here is derived from an EMBL/GenBank/DDBJ whole genome shotgun (WGS) entry which is preliminary data.</text>
</comment>
<dbReference type="EMBL" id="JAGSXJ010000003">
    <property type="protein sequence ID" value="KAH6694159.1"/>
    <property type="molecule type" value="Genomic_DNA"/>
</dbReference>